<protein>
    <submittedName>
        <fullName evidence="4">Response regulator</fullName>
    </submittedName>
</protein>
<evidence type="ECO:0000259" key="3">
    <source>
        <dbReference type="PROSITE" id="PS50110"/>
    </source>
</evidence>
<dbReference type="PANTHER" id="PTHR48111:SF50">
    <property type="entry name" value="KDP OPERON TRANSCRIPTIONAL REGULATORY PROTEIN KDPE"/>
    <property type="match status" value="1"/>
</dbReference>
<dbReference type="Pfam" id="PF00072">
    <property type="entry name" value="Response_reg"/>
    <property type="match status" value="1"/>
</dbReference>
<feature type="modified residue" description="4-aspartylphosphate" evidence="2">
    <location>
        <position position="59"/>
    </location>
</feature>
<dbReference type="InterPro" id="IPR011006">
    <property type="entry name" value="CheY-like_superfamily"/>
</dbReference>
<proteinExistence type="predicted"/>
<name>A0ABU5F6J5_9BACT</name>
<gene>
    <name evidence="4" type="ORF">R5W23_003358</name>
</gene>
<dbReference type="Proteomes" id="UP001272242">
    <property type="component" value="Unassembled WGS sequence"/>
</dbReference>
<keyword evidence="1" id="KW-0238">DNA-binding</keyword>
<evidence type="ECO:0000313" key="4">
    <source>
        <dbReference type="EMBL" id="MDY3561928.1"/>
    </source>
</evidence>
<dbReference type="EMBL" id="JAXBLV010000202">
    <property type="protein sequence ID" value="MDY3561928.1"/>
    <property type="molecule type" value="Genomic_DNA"/>
</dbReference>
<dbReference type="SUPFAM" id="SSF52172">
    <property type="entry name" value="CheY-like"/>
    <property type="match status" value="1"/>
</dbReference>
<comment type="caution">
    <text evidence="4">The sequence shown here is derived from an EMBL/GenBank/DDBJ whole genome shotgun (WGS) entry which is preliminary data.</text>
</comment>
<reference evidence="5" key="1">
    <citation type="journal article" date="2023" name="Mar. Drugs">
        <title>Gemmata algarum, a Novel Planctomycete Isolated from an Algal Mat, Displays Antimicrobial Activity.</title>
        <authorList>
            <person name="Kumar G."/>
            <person name="Kallscheuer N."/>
            <person name="Kashif M."/>
            <person name="Ahamad S."/>
            <person name="Jagadeeshwari U."/>
            <person name="Pannikurungottu S."/>
            <person name="Haufschild T."/>
            <person name="Kabuu M."/>
            <person name="Sasikala C."/>
            <person name="Jogler C."/>
            <person name="Ramana C."/>
        </authorList>
    </citation>
    <scope>NUCLEOTIDE SEQUENCE [LARGE SCALE GENOMIC DNA]</scope>
    <source>
        <strain evidence="5">JC673</strain>
    </source>
</reference>
<keyword evidence="5" id="KW-1185">Reference proteome</keyword>
<dbReference type="RefSeq" id="WP_320688269.1">
    <property type="nucleotide sequence ID" value="NZ_JAXBLV010000202.1"/>
</dbReference>
<evidence type="ECO:0000256" key="1">
    <source>
        <dbReference type="ARBA" id="ARBA00023125"/>
    </source>
</evidence>
<dbReference type="InterPro" id="IPR039420">
    <property type="entry name" value="WalR-like"/>
</dbReference>
<accession>A0ABU5F6J5</accession>
<dbReference type="Gene3D" id="3.40.50.2300">
    <property type="match status" value="1"/>
</dbReference>
<dbReference type="SMART" id="SM00448">
    <property type="entry name" value="REC"/>
    <property type="match status" value="1"/>
</dbReference>
<dbReference type="PROSITE" id="PS50110">
    <property type="entry name" value="RESPONSE_REGULATORY"/>
    <property type="match status" value="1"/>
</dbReference>
<organism evidence="4 5">
    <name type="scientific">Gemmata algarum</name>
    <dbReference type="NCBI Taxonomy" id="2975278"/>
    <lineage>
        <taxon>Bacteria</taxon>
        <taxon>Pseudomonadati</taxon>
        <taxon>Planctomycetota</taxon>
        <taxon>Planctomycetia</taxon>
        <taxon>Gemmatales</taxon>
        <taxon>Gemmataceae</taxon>
        <taxon>Gemmata</taxon>
    </lineage>
</organism>
<sequence length="143" mass="14953">MTNRPADGLSVLLIEDREDVAQSTAELLTLCGHAPRVAACGEAALSEVARDVPDVVLVDLGLPDMDGWDVARQIRARAGRQPVMIAVTGRGTEGDRIASADAGLDLHLVKPADPCALTGLLARIRESLSDRSASGSSCVRAAR</sequence>
<keyword evidence="2" id="KW-0597">Phosphoprotein</keyword>
<dbReference type="InterPro" id="IPR001789">
    <property type="entry name" value="Sig_transdc_resp-reg_receiver"/>
</dbReference>
<evidence type="ECO:0000256" key="2">
    <source>
        <dbReference type="PROSITE-ProRule" id="PRU00169"/>
    </source>
</evidence>
<dbReference type="PANTHER" id="PTHR48111">
    <property type="entry name" value="REGULATOR OF RPOS"/>
    <property type="match status" value="1"/>
</dbReference>
<feature type="domain" description="Response regulatory" evidence="3">
    <location>
        <begin position="10"/>
        <end position="125"/>
    </location>
</feature>
<evidence type="ECO:0000313" key="5">
    <source>
        <dbReference type="Proteomes" id="UP001272242"/>
    </source>
</evidence>